<protein>
    <submittedName>
        <fullName evidence="1">Alpha-1,2 mannosyltransferase</fullName>
    </submittedName>
</protein>
<keyword evidence="1" id="KW-0328">Glycosyltransferase</keyword>
<name>A0A1G4KQI2_KOMPC</name>
<organism evidence="1 2">
    <name type="scientific">Komagataella phaffii (strain ATCC 76273 / CBS 7435 / CECT 11047 / NRRL Y-11430 / Wegner 21-1)</name>
    <name type="common">Yeast</name>
    <name type="synonym">Pichia pastoris</name>
    <dbReference type="NCBI Taxonomy" id="981350"/>
    <lineage>
        <taxon>Eukaryota</taxon>
        <taxon>Fungi</taxon>
        <taxon>Dikarya</taxon>
        <taxon>Ascomycota</taxon>
        <taxon>Saccharomycotina</taxon>
        <taxon>Pichiomycetes</taxon>
        <taxon>Pichiales</taxon>
        <taxon>Pichiaceae</taxon>
        <taxon>Komagataella</taxon>
    </lineage>
</organism>
<dbReference type="EMBL" id="FR839630">
    <property type="protein sequence ID" value="SCV12262.1"/>
    <property type="molecule type" value="Genomic_DNA"/>
</dbReference>
<proteinExistence type="predicted"/>
<keyword evidence="1" id="KW-0808">Transferase</keyword>
<accession>A0A1G4KQI2</accession>
<dbReference type="AlphaFoldDB" id="A0A1G4KQI2"/>
<dbReference type="Proteomes" id="UP000006853">
    <property type="component" value="Chromosome 3"/>
</dbReference>
<reference evidence="1 2" key="2">
    <citation type="journal article" date="2016" name="FEMS Yeast Res.">
        <title>Curation of the genome annotation of Pichia pastoris (Komagataella phaffii) CBS7435 from gene level to protein function.</title>
        <authorList>
            <person name="Valli M."/>
            <person name="Tatto N.E."/>
            <person name="Peymann A."/>
            <person name="Gruber C."/>
            <person name="Landes N."/>
            <person name="Ekker H."/>
            <person name="Thallinger G.G."/>
            <person name="Mattanovich D."/>
            <person name="Gasser B."/>
            <person name="Graf A.B."/>
        </authorList>
    </citation>
    <scope>GENOME REANNOTATION</scope>
    <source>
        <strain evidence="1 2">ATCC 76273 / CBS 7435 / CECT 11047 / NRRL Y-11430 / Wegner 21-1</strain>
    </source>
</reference>
<reference evidence="1 2" key="1">
    <citation type="journal article" date="2011" name="J. Biotechnol.">
        <title>High-quality genome sequence of Pichia pastoris CBS7435.</title>
        <authorList>
            <person name="Kuberl A."/>
            <person name="Schneider J."/>
            <person name="Thallinger G.G."/>
            <person name="Anderl I."/>
            <person name="Wibberg D."/>
            <person name="Hajek T."/>
            <person name="Jaenicke S."/>
            <person name="Brinkrolf K."/>
            <person name="Goesmann A."/>
            <person name="Szczepanowski R."/>
            <person name="Puhler A."/>
            <person name="Schwab H."/>
            <person name="Glieder A."/>
            <person name="Pichler H."/>
        </authorList>
    </citation>
    <scope>NUCLEOTIDE SEQUENCE [LARGE SCALE GENOMIC DNA]</scope>
    <source>
        <strain evidence="2">ATCC 76273 / CBS 7435 / CECT 11047 / NRRL Y-11430 / Wegner 21-1</strain>
    </source>
</reference>
<gene>
    <name evidence="1" type="primary">MNN2-1</name>
    <name evidence="1" type="ordered locus">PP7435_Chr3-0845</name>
</gene>
<evidence type="ECO:0000313" key="2">
    <source>
        <dbReference type="Proteomes" id="UP000006853"/>
    </source>
</evidence>
<evidence type="ECO:0000313" key="1">
    <source>
        <dbReference type="EMBL" id="SCV12262.1"/>
    </source>
</evidence>
<sequence>MGYRRPCLPCLSGTLLQIRHFSVHLLQLVSCTSLGYRHQLQYRRQWHGVPGLFRHMHRS</sequence>
<keyword evidence="2" id="KW-1185">Reference proteome</keyword>
<dbReference type="GO" id="GO:0016757">
    <property type="term" value="F:glycosyltransferase activity"/>
    <property type="evidence" value="ECO:0007669"/>
    <property type="project" value="UniProtKB-KW"/>
</dbReference>